<sequence>MCSADCFLALIAILFPPLPVWVKRGICSADSIINILLLILGYIPGLLHSWYIIAKFPDDYDYRGPVDAENGRVYVFVHGTHEGQQQCPHQGQPKPSAQPKIQSNMNYGTTAAPSSSSAPAPPPQNHQDAGEGPSDGPPPPSYAQVVAGDHKVQTQE</sequence>
<keyword evidence="9" id="KW-1185">Reference proteome</keyword>
<proteinExistence type="inferred from homology"/>
<gene>
    <name evidence="8" type="ORF">B0T16DRAFT_419657</name>
</gene>
<evidence type="ECO:0000313" key="9">
    <source>
        <dbReference type="Proteomes" id="UP001174936"/>
    </source>
</evidence>
<dbReference type="Proteomes" id="UP001174936">
    <property type="component" value="Unassembled WGS sequence"/>
</dbReference>
<evidence type="ECO:0000313" key="8">
    <source>
        <dbReference type="EMBL" id="KAK0641327.1"/>
    </source>
</evidence>
<evidence type="ECO:0008006" key="10">
    <source>
        <dbReference type="Google" id="ProtNLM"/>
    </source>
</evidence>
<evidence type="ECO:0000256" key="1">
    <source>
        <dbReference type="ARBA" id="ARBA00004370"/>
    </source>
</evidence>
<comment type="caution">
    <text evidence="8">The sequence shown here is derived from an EMBL/GenBank/DDBJ whole genome shotgun (WGS) entry which is preliminary data.</text>
</comment>
<feature type="compositionally biased region" description="Polar residues" evidence="6">
    <location>
        <begin position="83"/>
        <end position="109"/>
    </location>
</feature>
<organism evidence="8 9">
    <name type="scientific">Cercophora newfieldiana</name>
    <dbReference type="NCBI Taxonomy" id="92897"/>
    <lineage>
        <taxon>Eukaryota</taxon>
        <taxon>Fungi</taxon>
        <taxon>Dikarya</taxon>
        <taxon>Ascomycota</taxon>
        <taxon>Pezizomycotina</taxon>
        <taxon>Sordariomycetes</taxon>
        <taxon>Sordariomycetidae</taxon>
        <taxon>Sordariales</taxon>
        <taxon>Lasiosphaeriaceae</taxon>
        <taxon>Cercophora</taxon>
    </lineage>
</organism>
<comment type="similarity">
    <text evidence="2">Belongs to the UPF0057 (PMP3) family.</text>
</comment>
<accession>A0AA39XW26</accession>
<feature type="region of interest" description="Disordered" evidence="6">
    <location>
        <begin position="83"/>
        <end position="156"/>
    </location>
</feature>
<dbReference type="AlphaFoldDB" id="A0AA39XW26"/>
<dbReference type="Pfam" id="PF01679">
    <property type="entry name" value="Pmp3"/>
    <property type="match status" value="1"/>
</dbReference>
<evidence type="ECO:0000256" key="2">
    <source>
        <dbReference type="ARBA" id="ARBA00009530"/>
    </source>
</evidence>
<feature type="transmembrane region" description="Helical" evidence="7">
    <location>
        <begin position="32"/>
        <end position="53"/>
    </location>
</feature>
<comment type="subcellular location">
    <subcellularLocation>
        <location evidence="1">Membrane</location>
    </subcellularLocation>
</comment>
<evidence type="ECO:0000256" key="5">
    <source>
        <dbReference type="ARBA" id="ARBA00023136"/>
    </source>
</evidence>
<evidence type="ECO:0000256" key="4">
    <source>
        <dbReference type="ARBA" id="ARBA00022989"/>
    </source>
</evidence>
<evidence type="ECO:0000256" key="6">
    <source>
        <dbReference type="SAM" id="MobiDB-lite"/>
    </source>
</evidence>
<dbReference type="PANTHER" id="PTHR21659">
    <property type="entry name" value="HYDROPHOBIC PROTEIN RCI2 LOW TEMPERATURE AND SALT RESPONSIVE PROTEIN LTI6 -RELATED"/>
    <property type="match status" value="1"/>
</dbReference>
<keyword evidence="3 7" id="KW-0812">Transmembrane</keyword>
<evidence type="ECO:0000256" key="7">
    <source>
        <dbReference type="SAM" id="Phobius"/>
    </source>
</evidence>
<dbReference type="PANTHER" id="PTHR21659:SF57">
    <property type="entry name" value="PLASMA MEMBRANE PROTEOLIPID 31"/>
    <property type="match status" value="1"/>
</dbReference>
<keyword evidence="4 7" id="KW-1133">Transmembrane helix</keyword>
<dbReference type="EMBL" id="JAULSV010000006">
    <property type="protein sequence ID" value="KAK0641327.1"/>
    <property type="molecule type" value="Genomic_DNA"/>
</dbReference>
<name>A0AA39XW26_9PEZI</name>
<dbReference type="InterPro" id="IPR000612">
    <property type="entry name" value="PMP3"/>
</dbReference>
<evidence type="ECO:0000256" key="3">
    <source>
        <dbReference type="ARBA" id="ARBA00022692"/>
    </source>
</evidence>
<protein>
    <recommendedName>
        <fullName evidence="10">Stress response RCI peptide</fullName>
    </recommendedName>
</protein>
<reference evidence="8" key="1">
    <citation type="submission" date="2023-06" db="EMBL/GenBank/DDBJ databases">
        <title>Genome-scale phylogeny and comparative genomics of the fungal order Sordariales.</title>
        <authorList>
            <consortium name="Lawrence Berkeley National Laboratory"/>
            <person name="Hensen N."/>
            <person name="Bonometti L."/>
            <person name="Westerberg I."/>
            <person name="Brannstrom I.O."/>
            <person name="Guillou S."/>
            <person name="Cros-Aarteil S."/>
            <person name="Calhoun S."/>
            <person name="Haridas S."/>
            <person name="Kuo A."/>
            <person name="Mondo S."/>
            <person name="Pangilinan J."/>
            <person name="Riley R."/>
            <person name="Labutti K."/>
            <person name="Andreopoulos B."/>
            <person name="Lipzen A."/>
            <person name="Chen C."/>
            <person name="Yanf M."/>
            <person name="Daum C."/>
            <person name="Ng V."/>
            <person name="Clum A."/>
            <person name="Steindorff A."/>
            <person name="Ohm R."/>
            <person name="Martin F."/>
            <person name="Silar P."/>
            <person name="Natvig D."/>
            <person name="Lalanne C."/>
            <person name="Gautier V."/>
            <person name="Ament-Velasquez S.L."/>
            <person name="Kruys A."/>
            <person name="Hutchinson M.I."/>
            <person name="Powell A.J."/>
            <person name="Barry K."/>
            <person name="Miller A.N."/>
            <person name="Grigoriev I.V."/>
            <person name="Debuchy R."/>
            <person name="Gladieux P."/>
            <person name="Thoren M.H."/>
            <person name="Johannesson H."/>
        </authorList>
    </citation>
    <scope>NUCLEOTIDE SEQUENCE</scope>
    <source>
        <strain evidence="8">SMH2532-1</strain>
    </source>
</reference>
<keyword evidence="5 7" id="KW-0472">Membrane</keyword>
<dbReference type="GO" id="GO:0016020">
    <property type="term" value="C:membrane"/>
    <property type="evidence" value="ECO:0007669"/>
    <property type="project" value="UniProtKB-SubCell"/>
</dbReference>